<dbReference type="PANTHER" id="PTHR46087">
    <property type="entry name" value="PUTATIVE, EXPRESSED-RELATED"/>
    <property type="match status" value="1"/>
</dbReference>
<keyword evidence="3" id="KW-1185">Reference proteome</keyword>
<proteinExistence type="predicted"/>
<dbReference type="AlphaFoldDB" id="A0AAV9D2G3"/>
<reference evidence="2" key="2">
    <citation type="submission" date="2023-06" db="EMBL/GenBank/DDBJ databases">
        <authorList>
            <person name="Ma L."/>
            <person name="Liu K.-W."/>
            <person name="Li Z."/>
            <person name="Hsiao Y.-Y."/>
            <person name="Qi Y."/>
            <person name="Fu T."/>
            <person name="Tang G."/>
            <person name="Zhang D."/>
            <person name="Sun W.-H."/>
            <person name="Liu D.-K."/>
            <person name="Li Y."/>
            <person name="Chen G.-Z."/>
            <person name="Liu X.-D."/>
            <person name="Liao X.-Y."/>
            <person name="Jiang Y.-T."/>
            <person name="Yu X."/>
            <person name="Hao Y."/>
            <person name="Huang J."/>
            <person name="Zhao X.-W."/>
            <person name="Ke S."/>
            <person name="Chen Y.-Y."/>
            <person name="Wu W.-L."/>
            <person name="Hsu J.-L."/>
            <person name="Lin Y.-F."/>
            <person name="Huang M.-D."/>
            <person name="Li C.-Y."/>
            <person name="Huang L."/>
            <person name="Wang Z.-W."/>
            <person name="Zhao X."/>
            <person name="Zhong W.-Y."/>
            <person name="Peng D.-H."/>
            <person name="Ahmad S."/>
            <person name="Lan S."/>
            <person name="Zhang J.-S."/>
            <person name="Tsai W.-C."/>
            <person name="Van De Peer Y."/>
            <person name="Liu Z.-J."/>
        </authorList>
    </citation>
    <scope>NUCLEOTIDE SEQUENCE</scope>
    <source>
        <strain evidence="2">CP</strain>
        <tissue evidence="2">Leaves</tissue>
    </source>
</reference>
<feature type="region of interest" description="Disordered" evidence="1">
    <location>
        <begin position="746"/>
        <end position="765"/>
    </location>
</feature>
<comment type="caution">
    <text evidence="2">The sequence shown here is derived from an EMBL/GenBank/DDBJ whole genome shotgun (WGS) entry which is preliminary data.</text>
</comment>
<sequence>MGVMSRRVLPVCGRLCFVCPSLRARSRQPVKRYKKLLADIFPKSQDGEPNERMIGKLCDYAAKNPMRIPEITAYLEQRCYKELRNERFGLAKVVPCVYRKLLGSCKGQMTLFANSLLSIIQTLLEQTRNDDMRILGCHTLVDFLTSQVDGTYMFSVEGFIPKLCQLAQEVGDDERGLRLRSAGMQALASMVWFMVEFSHVSVDFGEIVSVMLDNYEVCQKISEDTKLELGNRWSSQDGLAQSVLYEMQSLMKKSGQNTHVLISILIRHLDHKNVVKQPDIQIDIINNATFLTKHTKVQASVAIISAISDLTRHLRKCFQYSIKATDSGGEKIKWNSRYFFDLEENVRDPNMFLIFSKVGDIGPILDMLTLELENIPAATLVSRTTVSSVYRTAQIMARVPNMSYHKKARFNFSRPALPEALFQQLLSAMTHPDQETRVGAHRILSVVLVPSLVCPIIAPFFSSSVKEYDPEDTLSIALSGFSSSAVIAKWVRQGSFERGENPVNGFEGMREQEVINGNINDKHCTATSQENSLANFEAMSHTCNIVALFSRLKTSSHTTLVRCFQLAFSLRTVSLDHEKCTQIIIAAEIGLKANRWDFHVGRRASTAGNLPQLVSSVKAMLNNKMVDPYLLQAKDCRLQAVHITQDSEITGYGSPDDGAYALNSLSAIEMSDAQLKDIVVSHFMKKYENLPEDELLNTKEQLLRGFSPEEAFSLGPPQFMDTPGPMSPRASQDSQDFDQITPHSLLSRVNSFPDPHGSQSGRRASESVNALSVLSIDKLMESVLETAQQVASLPVSAAPVPYEQVRSQCEALVMQKQQKMSVLLSFRRHKELTQVGLLEDVNKLSIVPHKEAMDIGLLENGHVHDHDAKLGEYEQSFRLPPSSPFDKFLKAVHSSDS</sequence>
<dbReference type="InterPro" id="IPR049152">
    <property type="entry name" value="EFR3-like_ARM"/>
</dbReference>
<evidence type="ECO:0000313" key="3">
    <source>
        <dbReference type="Proteomes" id="UP001180020"/>
    </source>
</evidence>
<reference evidence="2" key="1">
    <citation type="journal article" date="2023" name="Nat. Commun.">
        <title>Diploid and tetraploid genomes of Acorus and the evolution of monocots.</title>
        <authorList>
            <person name="Ma L."/>
            <person name="Liu K.W."/>
            <person name="Li Z."/>
            <person name="Hsiao Y.Y."/>
            <person name="Qi Y."/>
            <person name="Fu T."/>
            <person name="Tang G.D."/>
            <person name="Zhang D."/>
            <person name="Sun W.H."/>
            <person name="Liu D.K."/>
            <person name="Li Y."/>
            <person name="Chen G.Z."/>
            <person name="Liu X.D."/>
            <person name="Liao X.Y."/>
            <person name="Jiang Y.T."/>
            <person name="Yu X."/>
            <person name="Hao Y."/>
            <person name="Huang J."/>
            <person name="Zhao X.W."/>
            <person name="Ke S."/>
            <person name="Chen Y.Y."/>
            <person name="Wu W.L."/>
            <person name="Hsu J.L."/>
            <person name="Lin Y.F."/>
            <person name="Huang M.D."/>
            <person name="Li C.Y."/>
            <person name="Huang L."/>
            <person name="Wang Z.W."/>
            <person name="Zhao X."/>
            <person name="Zhong W.Y."/>
            <person name="Peng D.H."/>
            <person name="Ahmad S."/>
            <person name="Lan S."/>
            <person name="Zhang J.S."/>
            <person name="Tsai W.C."/>
            <person name="Van de Peer Y."/>
            <person name="Liu Z.J."/>
        </authorList>
    </citation>
    <scope>NUCLEOTIDE SEQUENCE</scope>
    <source>
        <strain evidence="2">CP</strain>
    </source>
</reference>
<evidence type="ECO:0000256" key="1">
    <source>
        <dbReference type="SAM" id="MobiDB-lite"/>
    </source>
</evidence>
<dbReference type="InterPro" id="IPR055296">
    <property type="entry name" value="SRL2-like"/>
</dbReference>
<dbReference type="Pfam" id="PF21052">
    <property type="entry name" value="EFR3_ARM"/>
    <property type="match status" value="1"/>
</dbReference>
<accession>A0AAV9D2G3</accession>
<name>A0AAV9D2G3_ACOCL</name>
<dbReference type="PANTHER" id="PTHR46087:SF1">
    <property type="entry name" value="ARM REPEAT SUPERFAMILY PROTEIN"/>
    <property type="match status" value="1"/>
</dbReference>
<gene>
    <name evidence="2" type="ORF">QJS10_CPA16g00137</name>
</gene>
<protein>
    <submittedName>
        <fullName evidence="2">Uncharacterized protein</fullName>
    </submittedName>
</protein>
<organism evidence="2 3">
    <name type="scientific">Acorus calamus</name>
    <name type="common">Sweet flag</name>
    <dbReference type="NCBI Taxonomy" id="4465"/>
    <lineage>
        <taxon>Eukaryota</taxon>
        <taxon>Viridiplantae</taxon>
        <taxon>Streptophyta</taxon>
        <taxon>Embryophyta</taxon>
        <taxon>Tracheophyta</taxon>
        <taxon>Spermatophyta</taxon>
        <taxon>Magnoliopsida</taxon>
        <taxon>Liliopsida</taxon>
        <taxon>Acoraceae</taxon>
        <taxon>Acorus</taxon>
    </lineage>
</organism>
<evidence type="ECO:0000313" key="2">
    <source>
        <dbReference type="EMBL" id="KAK1294603.1"/>
    </source>
</evidence>
<dbReference type="Proteomes" id="UP001180020">
    <property type="component" value="Unassembled WGS sequence"/>
</dbReference>
<dbReference type="SUPFAM" id="SSF48371">
    <property type="entry name" value="ARM repeat"/>
    <property type="match status" value="1"/>
</dbReference>
<dbReference type="EMBL" id="JAUJYO010000016">
    <property type="protein sequence ID" value="KAK1294603.1"/>
    <property type="molecule type" value="Genomic_DNA"/>
</dbReference>
<dbReference type="InterPro" id="IPR016024">
    <property type="entry name" value="ARM-type_fold"/>
</dbReference>